<dbReference type="KEGG" id="rsx:RhiXN_12267"/>
<protein>
    <submittedName>
        <fullName evidence="3">Low temperature requirement protein LtrA</fullName>
    </submittedName>
</protein>
<feature type="transmembrane region" description="Helical" evidence="2">
    <location>
        <begin position="462"/>
        <end position="483"/>
    </location>
</feature>
<evidence type="ECO:0000313" key="3">
    <source>
        <dbReference type="EMBL" id="QRW26606.1"/>
    </source>
</evidence>
<feature type="region of interest" description="Disordered" evidence="1">
    <location>
        <begin position="22"/>
        <end position="53"/>
    </location>
</feature>
<dbReference type="Proteomes" id="UP000650533">
    <property type="component" value="Chromosome 15"/>
</dbReference>
<dbReference type="RefSeq" id="XP_043186843.1">
    <property type="nucleotide sequence ID" value="XM_043332082.1"/>
</dbReference>
<gene>
    <name evidence="3" type="ORF">RhiXN_12267</name>
</gene>
<sequence>MSSPKDEETNFGWRPFFQEGSSIAEKFPPNPPTDHERDHETGADTLPAQPDNPKDASFKVVALELEEPGPTWVNLFYDLAWTATFASLTHNNNTDGLWGNLSYVVFFTVVWWLWTWYHTHFYVNDWFHLVCIFLQLIVFGMLAATTRAHKEASVVLLIQYLRVIVSGVTSNKIAARAIRRKGINGIAGTLYSVIWAPGPGLEGPIVYNVGCAALIITFIAYLYFESPTDTDISGLEDNRRSGYWMFCHLPLLLSIILLLIGVKKQFSLSCILSTATTMFQVVEEAINDEQLRLNYISAQTNMTIKNYLLRRGIVWQDEYDQLVARLTNGYTLDLTWSDEQKTEFYAWNYRISLKILVSTFNMFSGDHGSISNSTKSKIEDYYRNETWSLRDYYDNNTKSKPRESLQYFQILTEILYPSIQSARYIVLFAGLILISLGVLNIIHSGSGIQSSSFRKWAVISRIVMGILVICLLFLNVGGSQTLWIWPDEKKDQAGVFRWMLACWVLPTIALAFVTEGVIETALAKCYTNEQKRKKKTLGQ</sequence>
<feature type="compositionally biased region" description="Basic and acidic residues" evidence="1">
    <location>
        <begin position="33"/>
        <end position="42"/>
    </location>
</feature>
<dbReference type="AlphaFoldDB" id="A0A8H8T1M1"/>
<feature type="transmembrane region" description="Helical" evidence="2">
    <location>
        <begin position="97"/>
        <end position="114"/>
    </location>
</feature>
<keyword evidence="2" id="KW-0472">Membrane</keyword>
<evidence type="ECO:0000256" key="1">
    <source>
        <dbReference type="SAM" id="MobiDB-lite"/>
    </source>
</evidence>
<feature type="transmembrane region" description="Helical" evidence="2">
    <location>
        <begin position="205"/>
        <end position="223"/>
    </location>
</feature>
<feature type="transmembrane region" description="Helical" evidence="2">
    <location>
        <begin position="424"/>
        <end position="442"/>
    </location>
</feature>
<dbReference type="GeneID" id="67034545"/>
<evidence type="ECO:0000313" key="4">
    <source>
        <dbReference type="Proteomes" id="UP000650533"/>
    </source>
</evidence>
<evidence type="ECO:0000256" key="2">
    <source>
        <dbReference type="SAM" id="Phobius"/>
    </source>
</evidence>
<organism evidence="3 4">
    <name type="scientific">Rhizoctonia solani</name>
    <dbReference type="NCBI Taxonomy" id="456999"/>
    <lineage>
        <taxon>Eukaryota</taxon>
        <taxon>Fungi</taxon>
        <taxon>Dikarya</taxon>
        <taxon>Basidiomycota</taxon>
        <taxon>Agaricomycotina</taxon>
        <taxon>Agaricomycetes</taxon>
        <taxon>Cantharellales</taxon>
        <taxon>Ceratobasidiaceae</taxon>
        <taxon>Rhizoctonia</taxon>
    </lineage>
</organism>
<dbReference type="EMBL" id="CP059672">
    <property type="protein sequence ID" value="QRW26606.1"/>
    <property type="molecule type" value="Genomic_DNA"/>
</dbReference>
<reference evidence="3" key="1">
    <citation type="submission" date="2020-05" db="EMBL/GenBank/DDBJ databases">
        <title>Evolutionary and genomic comparisons of hybrid uninucleate and nonhybrid Rhizoctonia fungi.</title>
        <authorList>
            <person name="Li C."/>
            <person name="Chen X."/>
        </authorList>
    </citation>
    <scope>NUCLEOTIDE SEQUENCE</scope>
    <source>
        <strain evidence="3">AG-1 IA</strain>
    </source>
</reference>
<feature type="transmembrane region" description="Helical" evidence="2">
    <location>
        <begin position="495"/>
        <end position="513"/>
    </location>
</feature>
<feature type="transmembrane region" description="Helical" evidence="2">
    <location>
        <begin position="126"/>
        <end position="144"/>
    </location>
</feature>
<keyword evidence="2" id="KW-1133">Transmembrane helix</keyword>
<accession>A0A8H8T1M1</accession>
<name>A0A8H8T1M1_9AGAM</name>
<keyword evidence="2" id="KW-0812">Transmembrane</keyword>
<feature type="transmembrane region" description="Helical" evidence="2">
    <location>
        <begin position="243"/>
        <end position="262"/>
    </location>
</feature>
<proteinExistence type="predicted"/>